<evidence type="ECO:0000259" key="3">
    <source>
        <dbReference type="Pfam" id="PF01370"/>
    </source>
</evidence>
<proteinExistence type="predicted"/>
<keyword evidence="2" id="KW-0812">Transmembrane</keyword>
<dbReference type="Pfam" id="PF01370">
    <property type="entry name" value="Epimerase"/>
    <property type="match status" value="1"/>
</dbReference>
<evidence type="ECO:0000256" key="2">
    <source>
        <dbReference type="SAM" id="Phobius"/>
    </source>
</evidence>
<comment type="caution">
    <text evidence="4">The sequence shown here is derived from an EMBL/GenBank/DDBJ whole genome shotgun (WGS) entry which is preliminary data.</text>
</comment>
<name>A0ABU9WWQ4_9MICC</name>
<keyword evidence="2" id="KW-1133">Transmembrane helix</keyword>
<evidence type="ECO:0000313" key="4">
    <source>
        <dbReference type="EMBL" id="MEN2743596.1"/>
    </source>
</evidence>
<dbReference type="InterPro" id="IPR036291">
    <property type="entry name" value="NAD(P)-bd_dom_sf"/>
</dbReference>
<dbReference type="InterPro" id="IPR001509">
    <property type="entry name" value="Epimerase_deHydtase"/>
</dbReference>
<accession>A0ABU9WWQ4</accession>
<feature type="region of interest" description="Disordered" evidence="1">
    <location>
        <begin position="321"/>
        <end position="348"/>
    </location>
</feature>
<evidence type="ECO:0000313" key="5">
    <source>
        <dbReference type="Proteomes" id="UP001422074"/>
    </source>
</evidence>
<dbReference type="EMBL" id="JBDFRB010000002">
    <property type="protein sequence ID" value="MEN2743596.1"/>
    <property type="molecule type" value="Genomic_DNA"/>
</dbReference>
<dbReference type="Gene3D" id="3.40.50.720">
    <property type="entry name" value="NAD(P)-binding Rossmann-like Domain"/>
    <property type="match status" value="1"/>
</dbReference>
<gene>
    <name evidence="4" type="ORF">ABCQ75_03455</name>
</gene>
<dbReference type="SUPFAM" id="SSF51735">
    <property type="entry name" value="NAD(P)-binding Rossmann-fold domains"/>
    <property type="match status" value="1"/>
</dbReference>
<evidence type="ECO:0000256" key="1">
    <source>
        <dbReference type="SAM" id="MobiDB-lite"/>
    </source>
</evidence>
<keyword evidence="5" id="KW-1185">Reference proteome</keyword>
<feature type="domain" description="NAD-dependent epimerase/dehydratase" evidence="3">
    <location>
        <begin position="18"/>
        <end position="199"/>
    </location>
</feature>
<protein>
    <submittedName>
        <fullName evidence="4">NAD-dependent epimerase/dehydratase family protein</fullName>
    </submittedName>
</protein>
<keyword evidence="2" id="KW-0472">Membrane</keyword>
<sequence>MATDGRTGGGETRHWWLFGASGFVGSGITAELAARGIAHERMRAERLATGARDAAGILREAHDAEAAGGGLVRRLADAIPAGAVVVNAAGLAAPDSPDGDSLYGANALWPAVLALACARAGASRLVHLSSAAVQGERAVLDETWEASPFSPYSRSKALGEHALEALLPGLPAGLLSVVRATSVQGPGRRTTASLARVASSPLASVAGRGDAPSPVSSLAALAQFTVDVALAAPGQVLVLQPWEGMTVRSVLAAAGGREPLHLPAWMCRAAVRTGYALSGLAGGRLHGAVRRAEVMWFGQGQTPGWAEANGVVPMPRAEQVLREAAQSRKEQARREQDRRERARRLREK</sequence>
<organism evidence="4 5">
    <name type="scientific">Sinomonas halotolerans</name>
    <dbReference type="NCBI Taxonomy" id="1644133"/>
    <lineage>
        <taxon>Bacteria</taxon>
        <taxon>Bacillati</taxon>
        <taxon>Actinomycetota</taxon>
        <taxon>Actinomycetes</taxon>
        <taxon>Micrococcales</taxon>
        <taxon>Micrococcaceae</taxon>
        <taxon>Sinomonas</taxon>
    </lineage>
</organism>
<dbReference type="Proteomes" id="UP001422074">
    <property type="component" value="Unassembled WGS sequence"/>
</dbReference>
<reference evidence="4 5" key="1">
    <citation type="submission" date="2024-05" db="EMBL/GenBank/DDBJ databases">
        <title>Sinomonas sp. nov., isolated from a waste landfill.</title>
        <authorList>
            <person name="Zhao Y."/>
        </authorList>
    </citation>
    <scope>NUCLEOTIDE SEQUENCE [LARGE SCALE GENOMIC DNA]</scope>
    <source>
        <strain evidence="4 5">CCTCC AB2014300</strain>
    </source>
</reference>
<feature type="transmembrane region" description="Helical" evidence="2">
    <location>
        <begin position="15"/>
        <end position="34"/>
    </location>
</feature>
<dbReference type="RefSeq" id="WP_345883117.1">
    <property type="nucleotide sequence ID" value="NZ_JBDFRB010000002.1"/>
</dbReference>